<dbReference type="Gene3D" id="3.40.50.720">
    <property type="entry name" value="NAD(P)-binding Rossmann-like Domain"/>
    <property type="match status" value="1"/>
</dbReference>
<evidence type="ECO:0000256" key="10">
    <source>
        <dbReference type="ARBA" id="ARBA00049233"/>
    </source>
</evidence>
<protein>
    <recommendedName>
        <fullName evidence="5">Trans-1,2-dihydrobenzene-1,2-diol dehydrogenase</fullName>
        <ecNumber evidence="4">1.1.1.179</ecNumber>
        <ecNumber evidence="3">1.3.1.20</ecNumber>
    </recommendedName>
    <alternativeName>
        <fullName evidence="8">D-xylose 1-dehydrogenase</fullName>
    </alternativeName>
    <alternativeName>
        <fullName evidence="7">D-xylose-NADP dehydrogenase</fullName>
    </alternativeName>
    <alternativeName>
        <fullName evidence="6">Dimeric dihydrodiol dehydrogenase</fullName>
    </alternativeName>
</protein>
<evidence type="ECO:0000256" key="9">
    <source>
        <dbReference type="ARBA" id="ARBA00047423"/>
    </source>
</evidence>
<feature type="domain" description="Gfo/Idh/MocA-like oxidoreductase N-terminal" evidence="11">
    <location>
        <begin position="4"/>
        <end position="65"/>
    </location>
</feature>
<keyword evidence="13" id="KW-1185">Reference proteome</keyword>
<dbReference type="InterPro" id="IPR036291">
    <property type="entry name" value="NAD(P)-bd_dom_sf"/>
</dbReference>
<keyword evidence="2" id="KW-0560">Oxidoreductase</keyword>
<accession>A0ABQ9GMX8</accession>
<evidence type="ECO:0000256" key="1">
    <source>
        <dbReference type="ARBA" id="ARBA00010928"/>
    </source>
</evidence>
<dbReference type="Proteomes" id="UP001159363">
    <property type="component" value="Chromosome 10"/>
</dbReference>
<dbReference type="Pfam" id="PF01408">
    <property type="entry name" value="GFO_IDH_MocA"/>
    <property type="match status" value="1"/>
</dbReference>
<dbReference type="InterPro" id="IPR050984">
    <property type="entry name" value="Gfo/Idh/MocA_domain"/>
</dbReference>
<dbReference type="EC" id="1.1.1.179" evidence="4"/>
<dbReference type="PANTHER" id="PTHR22604">
    <property type="entry name" value="OXIDOREDUCTASES"/>
    <property type="match status" value="1"/>
</dbReference>
<evidence type="ECO:0000256" key="5">
    <source>
        <dbReference type="ARBA" id="ARBA00040603"/>
    </source>
</evidence>
<dbReference type="SUPFAM" id="SSF51735">
    <property type="entry name" value="NAD(P)-binding Rossmann-fold domains"/>
    <property type="match status" value="1"/>
</dbReference>
<comment type="caution">
    <text evidence="12">The sequence shown here is derived from an EMBL/GenBank/DDBJ whole genome shotgun (WGS) entry which is preliminary data.</text>
</comment>
<gene>
    <name evidence="12" type="ORF">PR048_027015</name>
</gene>
<evidence type="ECO:0000313" key="13">
    <source>
        <dbReference type="Proteomes" id="UP001159363"/>
    </source>
</evidence>
<evidence type="ECO:0000256" key="2">
    <source>
        <dbReference type="ARBA" id="ARBA00023002"/>
    </source>
</evidence>
<name>A0ABQ9GMX8_9NEOP</name>
<evidence type="ECO:0000313" key="12">
    <source>
        <dbReference type="EMBL" id="KAJ8873379.1"/>
    </source>
</evidence>
<comment type="catalytic activity">
    <reaction evidence="10">
        <text>D-xylose + NADP(+) = D-xylono-1,5-lactone + NADPH + H(+)</text>
        <dbReference type="Rhea" id="RHEA:22000"/>
        <dbReference type="ChEBI" id="CHEBI:15378"/>
        <dbReference type="ChEBI" id="CHEBI:15867"/>
        <dbReference type="ChEBI" id="CHEBI:53455"/>
        <dbReference type="ChEBI" id="CHEBI:57783"/>
        <dbReference type="ChEBI" id="CHEBI:58349"/>
        <dbReference type="EC" id="1.1.1.179"/>
    </reaction>
</comment>
<evidence type="ECO:0000256" key="4">
    <source>
        <dbReference type="ARBA" id="ARBA00038984"/>
    </source>
</evidence>
<sequence>MATRWGIASAGKISNDFVAALSSLPAGEHEVVAVAARHLARAKEFAKTHGIPSAYGSYEQLAKDQLGKSVSTVWRETVLKI</sequence>
<evidence type="ECO:0000256" key="6">
    <source>
        <dbReference type="ARBA" id="ARBA00042926"/>
    </source>
</evidence>
<evidence type="ECO:0000259" key="11">
    <source>
        <dbReference type="Pfam" id="PF01408"/>
    </source>
</evidence>
<organism evidence="12 13">
    <name type="scientific">Dryococelus australis</name>
    <dbReference type="NCBI Taxonomy" id="614101"/>
    <lineage>
        <taxon>Eukaryota</taxon>
        <taxon>Metazoa</taxon>
        <taxon>Ecdysozoa</taxon>
        <taxon>Arthropoda</taxon>
        <taxon>Hexapoda</taxon>
        <taxon>Insecta</taxon>
        <taxon>Pterygota</taxon>
        <taxon>Neoptera</taxon>
        <taxon>Polyneoptera</taxon>
        <taxon>Phasmatodea</taxon>
        <taxon>Verophasmatodea</taxon>
        <taxon>Anareolatae</taxon>
        <taxon>Phasmatidae</taxon>
        <taxon>Eurycanthinae</taxon>
        <taxon>Dryococelus</taxon>
    </lineage>
</organism>
<evidence type="ECO:0000256" key="7">
    <source>
        <dbReference type="ARBA" id="ARBA00042988"/>
    </source>
</evidence>
<dbReference type="EMBL" id="JARBHB010000011">
    <property type="protein sequence ID" value="KAJ8873379.1"/>
    <property type="molecule type" value="Genomic_DNA"/>
</dbReference>
<comment type="similarity">
    <text evidence="1">Belongs to the Gfo/Idh/MocA family.</text>
</comment>
<evidence type="ECO:0000256" key="8">
    <source>
        <dbReference type="ARBA" id="ARBA00043025"/>
    </source>
</evidence>
<reference evidence="12 13" key="1">
    <citation type="submission" date="2023-02" db="EMBL/GenBank/DDBJ databases">
        <title>LHISI_Scaffold_Assembly.</title>
        <authorList>
            <person name="Stuart O.P."/>
            <person name="Cleave R."/>
            <person name="Magrath M.J.L."/>
            <person name="Mikheyev A.S."/>
        </authorList>
    </citation>
    <scope>NUCLEOTIDE SEQUENCE [LARGE SCALE GENOMIC DNA]</scope>
    <source>
        <strain evidence="12">Daus_M_001</strain>
        <tissue evidence="12">Leg muscle</tissue>
    </source>
</reference>
<dbReference type="PANTHER" id="PTHR22604:SF105">
    <property type="entry name" value="TRANS-1,2-DIHYDROBENZENE-1,2-DIOL DEHYDROGENASE"/>
    <property type="match status" value="1"/>
</dbReference>
<dbReference type="EC" id="1.3.1.20" evidence="3"/>
<dbReference type="InterPro" id="IPR000683">
    <property type="entry name" value="Gfo/Idh/MocA-like_OxRdtase_N"/>
</dbReference>
<comment type="catalytic activity">
    <reaction evidence="9">
        <text>(1R,2R)-1,2-dihydrobenzene-1,2-diol + NADP(+) = catechol + NADPH + H(+)</text>
        <dbReference type="Rhea" id="RHEA:16729"/>
        <dbReference type="ChEBI" id="CHEBI:10702"/>
        <dbReference type="ChEBI" id="CHEBI:15378"/>
        <dbReference type="ChEBI" id="CHEBI:18135"/>
        <dbReference type="ChEBI" id="CHEBI:57783"/>
        <dbReference type="ChEBI" id="CHEBI:58349"/>
        <dbReference type="EC" id="1.3.1.20"/>
    </reaction>
</comment>
<evidence type="ECO:0000256" key="3">
    <source>
        <dbReference type="ARBA" id="ARBA00038853"/>
    </source>
</evidence>
<proteinExistence type="inferred from homology"/>